<dbReference type="EMBL" id="JANAVB010042219">
    <property type="protein sequence ID" value="KAJ6794557.1"/>
    <property type="molecule type" value="Genomic_DNA"/>
</dbReference>
<organism evidence="2 3">
    <name type="scientific">Iris pallida</name>
    <name type="common">Sweet iris</name>
    <dbReference type="NCBI Taxonomy" id="29817"/>
    <lineage>
        <taxon>Eukaryota</taxon>
        <taxon>Viridiplantae</taxon>
        <taxon>Streptophyta</taxon>
        <taxon>Embryophyta</taxon>
        <taxon>Tracheophyta</taxon>
        <taxon>Spermatophyta</taxon>
        <taxon>Magnoliopsida</taxon>
        <taxon>Liliopsida</taxon>
        <taxon>Asparagales</taxon>
        <taxon>Iridaceae</taxon>
        <taxon>Iridoideae</taxon>
        <taxon>Irideae</taxon>
        <taxon>Iris</taxon>
    </lineage>
</organism>
<keyword evidence="1" id="KW-1133">Transmembrane helix</keyword>
<dbReference type="Proteomes" id="UP001140949">
    <property type="component" value="Unassembled WGS sequence"/>
</dbReference>
<reference evidence="2" key="2">
    <citation type="submission" date="2023-04" db="EMBL/GenBank/DDBJ databases">
        <authorList>
            <person name="Bruccoleri R.E."/>
            <person name="Oakeley E.J."/>
            <person name="Faust A.-M."/>
            <person name="Dessus-Babus S."/>
            <person name="Altorfer M."/>
            <person name="Burckhardt D."/>
            <person name="Oertli M."/>
            <person name="Naumann U."/>
            <person name="Petersen F."/>
            <person name="Wong J."/>
        </authorList>
    </citation>
    <scope>NUCLEOTIDE SEQUENCE</scope>
    <source>
        <strain evidence="2">GSM-AAB239-AS_SAM_17_03QT</strain>
        <tissue evidence="2">Leaf</tissue>
    </source>
</reference>
<dbReference type="AlphaFoldDB" id="A0AAX6DRW0"/>
<gene>
    <name evidence="2" type="ORF">M6B38_230560</name>
</gene>
<sequence>MNEGFDYRARQSDEEGKLVGRVVVVRPPPCAVLVAHSALWERRGSGSGEVRWLLDGPLSRWWLEGSRLDARPWLGKTLYLRWWCCLGGGPVEGVLGRRWRPGLWLEMGLMMVMVVICGYDSGSAVMPMAVEKW</sequence>
<accession>A0AAX6DRW0</accession>
<keyword evidence="1" id="KW-0472">Membrane</keyword>
<evidence type="ECO:0000313" key="3">
    <source>
        <dbReference type="Proteomes" id="UP001140949"/>
    </source>
</evidence>
<reference evidence="2" key="1">
    <citation type="journal article" date="2023" name="GigaByte">
        <title>Genome assembly of the bearded iris, Iris pallida Lam.</title>
        <authorList>
            <person name="Bruccoleri R.E."/>
            <person name="Oakeley E.J."/>
            <person name="Faust A.M.E."/>
            <person name="Altorfer M."/>
            <person name="Dessus-Babus S."/>
            <person name="Burckhardt D."/>
            <person name="Oertli M."/>
            <person name="Naumann U."/>
            <person name="Petersen F."/>
            <person name="Wong J."/>
        </authorList>
    </citation>
    <scope>NUCLEOTIDE SEQUENCE</scope>
    <source>
        <strain evidence="2">GSM-AAB239-AS_SAM_17_03QT</strain>
    </source>
</reference>
<keyword evidence="3" id="KW-1185">Reference proteome</keyword>
<proteinExistence type="predicted"/>
<evidence type="ECO:0000313" key="2">
    <source>
        <dbReference type="EMBL" id="KAJ6794557.1"/>
    </source>
</evidence>
<name>A0AAX6DRW0_IRIPA</name>
<protein>
    <submittedName>
        <fullName evidence="2">Uncharacterized protein</fullName>
    </submittedName>
</protein>
<keyword evidence="1" id="KW-0812">Transmembrane</keyword>
<comment type="caution">
    <text evidence="2">The sequence shown here is derived from an EMBL/GenBank/DDBJ whole genome shotgun (WGS) entry which is preliminary data.</text>
</comment>
<feature type="transmembrane region" description="Helical" evidence="1">
    <location>
        <begin position="107"/>
        <end position="130"/>
    </location>
</feature>
<evidence type="ECO:0000256" key="1">
    <source>
        <dbReference type="SAM" id="Phobius"/>
    </source>
</evidence>